<dbReference type="Proteomes" id="UP000247150">
    <property type="component" value="Unassembled WGS sequence"/>
</dbReference>
<evidence type="ECO:0000259" key="8">
    <source>
        <dbReference type="Pfam" id="PF00482"/>
    </source>
</evidence>
<keyword evidence="3" id="KW-1003">Cell membrane</keyword>
<reference evidence="9 10" key="1">
    <citation type="submission" date="2018-05" db="EMBL/GenBank/DDBJ databases">
        <title>Freshwater and sediment microbial communities from various areas in North America, analyzing microbe dynamics in response to fracking.</title>
        <authorList>
            <person name="Lamendella R."/>
        </authorList>
    </citation>
    <scope>NUCLEOTIDE SEQUENCE [LARGE SCALE GENOMIC DNA]</scope>
    <source>
        <strain evidence="9 10">15_TX</strain>
    </source>
</reference>
<comment type="subcellular location">
    <subcellularLocation>
        <location evidence="1">Cell membrane</location>
        <topology evidence="1">Multi-pass membrane protein</topology>
    </subcellularLocation>
</comment>
<keyword evidence="4 7" id="KW-0812">Transmembrane</keyword>
<dbReference type="EMBL" id="QGTW01000003">
    <property type="protein sequence ID" value="PWW30544.1"/>
    <property type="molecule type" value="Genomic_DNA"/>
</dbReference>
<evidence type="ECO:0000256" key="1">
    <source>
        <dbReference type="ARBA" id="ARBA00004651"/>
    </source>
</evidence>
<dbReference type="PRINTS" id="PR00812">
    <property type="entry name" value="BCTERIALGSPF"/>
</dbReference>
<comment type="caution">
    <text evidence="9">The sequence shown here is derived from an EMBL/GenBank/DDBJ whole genome shotgun (WGS) entry which is preliminary data.</text>
</comment>
<evidence type="ECO:0000256" key="3">
    <source>
        <dbReference type="ARBA" id="ARBA00022475"/>
    </source>
</evidence>
<dbReference type="InterPro" id="IPR047692">
    <property type="entry name" value="T4P_ComGB"/>
</dbReference>
<keyword evidence="5 7" id="KW-1133">Transmembrane helix</keyword>
<dbReference type="Gene3D" id="1.20.81.30">
    <property type="entry name" value="Type II secretion system (T2SS), domain F"/>
    <property type="match status" value="2"/>
</dbReference>
<evidence type="ECO:0000313" key="10">
    <source>
        <dbReference type="Proteomes" id="UP000247150"/>
    </source>
</evidence>
<feature type="domain" description="Type II secretion system protein GspF" evidence="8">
    <location>
        <begin position="213"/>
        <end position="335"/>
    </location>
</feature>
<organism evidence="9 10">
    <name type="scientific">Cytobacillus oceanisediminis</name>
    <dbReference type="NCBI Taxonomy" id="665099"/>
    <lineage>
        <taxon>Bacteria</taxon>
        <taxon>Bacillati</taxon>
        <taxon>Bacillota</taxon>
        <taxon>Bacilli</taxon>
        <taxon>Bacillales</taxon>
        <taxon>Bacillaceae</taxon>
        <taxon>Cytobacillus</taxon>
    </lineage>
</organism>
<evidence type="ECO:0000256" key="6">
    <source>
        <dbReference type="ARBA" id="ARBA00023136"/>
    </source>
</evidence>
<dbReference type="NCBIfam" id="NF041012">
    <property type="entry name" value="T4P_ComGB"/>
    <property type="match status" value="1"/>
</dbReference>
<protein>
    <submittedName>
        <fullName evidence="9">Competence-related pilin export protein ComGB</fullName>
    </submittedName>
</protein>
<evidence type="ECO:0000256" key="5">
    <source>
        <dbReference type="ARBA" id="ARBA00022989"/>
    </source>
</evidence>
<dbReference type="AlphaFoldDB" id="A0A2V3AAM1"/>
<accession>A0A2V3AAM1</accession>
<evidence type="ECO:0000256" key="2">
    <source>
        <dbReference type="ARBA" id="ARBA00005745"/>
    </source>
</evidence>
<dbReference type="OrthoDB" id="1638902at2"/>
<dbReference type="GO" id="GO:0005886">
    <property type="term" value="C:plasma membrane"/>
    <property type="evidence" value="ECO:0007669"/>
    <property type="project" value="UniProtKB-SubCell"/>
</dbReference>
<evidence type="ECO:0000256" key="4">
    <source>
        <dbReference type="ARBA" id="ARBA00022692"/>
    </source>
</evidence>
<keyword evidence="6 7" id="KW-0472">Membrane</keyword>
<dbReference type="PANTHER" id="PTHR30012:SF0">
    <property type="entry name" value="TYPE II SECRETION SYSTEM PROTEIN F-RELATED"/>
    <property type="match status" value="1"/>
</dbReference>
<feature type="transmembrane region" description="Helical" evidence="7">
    <location>
        <begin position="110"/>
        <end position="133"/>
    </location>
</feature>
<sequence length="343" mass="39911">MKQHKWTIQEQGYFLKNTGDLLSRGYPLSEALESLIHQLPSKRKQEISHCLSELKEGYPFYQILSNMNFNKSLIGYVFFAEQHGGLAAAFLEGSEMILKRGKDIEKLKKLLAYPLFLILITSFLFAFVDNILLPRFSSLFVSMKLQPNFFTKVVYLLGDFLPGLMILSLFSIMVLLVYYFFRFRKYSPLDQKRKIVRIPVAGPFLRLYYTHFFAVQLSYLLAGGLSVYEALSLFEQNDKQPFYKGIGEAMKMDLRKGEKLEDILISFPFFEKELTNIIRHGQKNGRLDQELIFFSKHCLSLLEAKTEKLLKIIQPLLYMFIGFLIVSMYLAVLLPMFHLLEGF</sequence>
<name>A0A2V3AAM1_9BACI</name>
<dbReference type="InterPro" id="IPR018076">
    <property type="entry name" value="T2SS_GspF_dom"/>
</dbReference>
<evidence type="ECO:0000313" key="9">
    <source>
        <dbReference type="EMBL" id="PWW30544.1"/>
    </source>
</evidence>
<gene>
    <name evidence="9" type="ORF">DFO73_103437</name>
</gene>
<feature type="transmembrane region" description="Helical" evidence="7">
    <location>
        <begin position="316"/>
        <end position="340"/>
    </location>
</feature>
<comment type="similarity">
    <text evidence="2">Belongs to the GSP F family.</text>
</comment>
<dbReference type="PANTHER" id="PTHR30012">
    <property type="entry name" value="GENERAL SECRETION PATHWAY PROTEIN"/>
    <property type="match status" value="1"/>
</dbReference>
<dbReference type="InterPro" id="IPR003004">
    <property type="entry name" value="GspF/PilC"/>
</dbReference>
<feature type="domain" description="Type II secretion system protein GspF" evidence="8">
    <location>
        <begin position="14"/>
        <end position="133"/>
    </location>
</feature>
<dbReference type="RefSeq" id="WP_110064402.1">
    <property type="nucleotide sequence ID" value="NZ_QGTW01000003.1"/>
</dbReference>
<feature type="transmembrane region" description="Helical" evidence="7">
    <location>
        <begin position="153"/>
        <end position="181"/>
    </location>
</feature>
<evidence type="ECO:0000256" key="7">
    <source>
        <dbReference type="SAM" id="Phobius"/>
    </source>
</evidence>
<proteinExistence type="inferred from homology"/>
<dbReference type="InterPro" id="IPR042094">
    <property type="entry name" value="T2SS_GspF_sf"/>
</dbReference>
<dbReference type="Pfam" id="PF00482">
    <property type="entry name" value="T2SSF"/>
    <property type="match status" value="2"/>
</dbReference>